<dbReference type="OrthoDB" id="6715063at2759"/>
<dbReference type="Gene3D" id="3.30.70.1820">
    <property type="entry name" value="L1 transposable element, RRM domain"/>
    <property type="match status" value="1"/>
</dbReference>
<reference evidence="4" key="2">
    <citation type="submission" date="2022-10" db="EMBL/GenBank/DDBJ databases">
        <authorList>
            <consortium name="ENA_rothamsted_submissions"/>
            <consortium name="culmorum"/>
            <person name="King R."/>
        </authorList>
    </citation>
    <scope>NUCLEOTIDE SEQUENCE</scope>
</reference>
<sequence length="283" mass="32193">MQQDELVKSVSFCSDKISDFEKSLDDVKVLMRKFEELKRDNNNMKKEISNLNSRVNELEQHSRSKNIVIQGVPENNNENLISIVEQISNFLGVEVKDNVEFANRVQSMKPVPGKPKNIVVGFASKILRDQVIALAKQKRKNSSNPKNGIKINEIIESVYINEHLTSNNQSLLREAKEAARTKNFKFVWVKNGNIFMRKDERSRVKMIVRVFGDGAPTDVPVTPETTTTDVIECCRDPGEETCDLFAVCPDHGEMGMDVCGHNLKYTHQESYRLLETPHPSSKL</sequence>
<feature type="domain" description="Apoptosis-stimulating of p53 protein 2-like RA" evidence="2">
    <location>
        <begin position="213"/>
        <end position="247"/>
    </location>
</feature>
<reference evidence="4" key="1">
    <citation type="submission" date="2022-01" db="EMBL/GenBank/DDBJ databases">
        <authorList>
            <person name="King R."/>
        </authorList>
    </citation>
    <scope>NUCLEOTIDE SEQUENCE</scope>
</reference>
<feature type="domain" description="FP protein C-terminal" evidence="3">
    <location>
        <begin position="165"/>
        <end position="207"/>
    </location>
</feature>
<proteinExistence type="predicted"/>
<protein>
    <recommendedName>
        <fullName evidence="6">Zinc finger DNA binding protein</fullName>
    </recommendedName>
</protein>
<dbReference type="EMBL" id="OU896709">
    <property type="protein sequence ID" value="CAG9819880.1"/>
    <property type="molecule type" value="Genomic_DNA"/>
</dbReference>
<evidence type="ECO:0000259" key="2">
    <source>
        <dbReference type="Pfam" id="PF21801"/>
    </source>
</evidence>
<dbReference type="AlphaFoldDB" id="A0A9N9SIQ5"/>
<keyword evidence="1" id="KW-0175">Coiled coil</keyword>
<dbReference type="InterPro" id="IPR057251">
    <property type="entry name" value="FP_C"/>
</dbReference>
<dbReference type="InterPro" id="IPR048942">
    <property type="entry name" value="ASPP2-like_RA"/>
</dbReference>
<evidence type="ECO:0000256" key="1">
    <source>
        <dbReference type="SAM" id="Coils"/>
    </source>
</evidence>
<accession>A0A9N9SIQ5</accession>
<evidence type="ECO:0008006" key="6">
    <source>
        <dbReference type="Google" id="ProtNLM"/>
    </source>
</evidence>
<gene>
    <name evidence="4" type="ORF">PHAECO_LOCUS7318</name>
</gene>
<dbReference type="Proteomes" id="UP001153737">
    <property type="component" value="Chromosome 3"/>
</dbReference>
<evidence type="ECO:0000313" key="5">
    <source>
        <dbReference type="Proteomes" id="UP001153737"/>
    </source>
</evidence>
<evidence type="ECO:0000259" key="3">
    <source>
        <dbReference type="Pfam" id="PF25298"/>
    </source>
</evidence>
<feature type="coiled-coil region" evidence="1">
    <location>
        <begin position="27"/>
        <end position="61"/>
    </location>
</feature>
<evidence type="ECO:0000313" key="4">
    <source>
        <dbReference type="EMBL" id="CAG9819880.1"/>
    </source>
</evidence>
<organism evidence="4 5">
    <name type="scientific">Phaedon cochleariae</name>
    <name type="common">Mustard beetle</name>
    <dbReference type="NCBI Taxonomy" id="80249"/>
    <lineage>
        <taxon>Eukaryota</taxon>
        <taxon>Metazoa</taxon>
        <taxon>Ecdysozoa</taxon>
        <taxon>Arthropoda</taxon>
        <taxon>Hexapoda</taxon>
        <taxon>Insecta</taxon>
        <taxon>Pterygota</taxon>
        <taxon>Neoptera</taxon>
        <taxon>Endopterygota</taxon>
        <taxon>Coleoptera</taxon>
        <taxon>Polyphaga</taxon>
        <taxon>Cucujiformia</taxon>
        <taxon>Chrysomeloidea</taxon>
        <taxon>Chrysomelidae</taxon>
        <taxon>Chrysomelinae</taxon>
        <taxon>Chrysomelini</taxon>
        <taxon>Phaedon</taxon>
    </lineage>
</organism>
<name>A0A9N9SIQ5_PHACE</name>
<dbReference type="Gene3D" id="3.10.20.90">
    <property type="entry name" value="Phosphatidylinositol 3-kinase Catalytic Subunit, Chain A, domain 1"/>
    <property type="match status" value="1"/>
</dbReference>
<dbReference type="Pfam" id="PF25298">
    <property type="entry name" value="Baculo_FP_2nd"/>
    <property type="match status" value="1"/>
</dbReference>
<dbReference type="Pfam" id="PF21801">
    <property type="entry name" value="ASPP2-like_RA"/>
    <property type="match status" value="1"/>
</dbReference>
<keyword evidence="5" id="KW-1185">Reference proteome</keyword>